<comment type="similarity">
    <text evidence="3">Belongs to the NSE2 family.</text>
</comment>
<comment type="subcellular location">
    <subcellularLocation>
        <location evidence="1">Nucleus</location>
    </subcellularLocation>
</comment>
<dbReference type="PANTHER" id="PTHR21330:SF1">
    <property type="entry name" value="E3 SUMO-PROTEIN LIGASE NSE2"/>
    <property type="match status" value="1"/>
</dbReference>
<evidence type="ECO:0000313" key="14">
    <source>
        <dbReference type="Proteomes" id="UP001217417"/>
    </source>
</evidence>
<name>A0AAD7QPY3_9ASCO</name>
<feature type="region of interest" description="Disordered" evidence="11">
    <location>
        <begin position="1"/>
        <end position="25"/>
    </location>
</feature>
<feature type="domain" description="SP-RING-type" evidence="12">
    <location>
        <begin position="184"/>
        <end position="273"/>
    </location>
</feature>
<keyword evidence="4" id="KW-0808">Transferase</keyword>
<keyword evidence="14" id="KW-1185">Reference proteome</keyword>
<evidence type="ECO:0000256" key="1">
    <source>
        <dbReference type="ARBA" id="ARBA00004123"/>
    </source>
</evidence>
<dbReference type="CDD" id="cd16651">
    <property type="entry name" value="SPL-RING_NSE2"/>
    <property type="match status" value="1"/>
</dbReference>
<evidence type="ECO:0000256" key="6">
    <source>
        <dbReference type="ARBA" id="ARBA00022771"/>
    </source>
</evidence>
<gene>
    <name evidence="13" type="ORF">POJ06DRAFT_131312</name>
</gene>
<keyword evidence="9" id="KW-0539">Nucleus</keyword>
<protein>
    <submittedName>
        <fullName evidence="13">Zinc-finger of the MIZ type in Nse subunit-domain-containing protein</fullName>
    </submittedName>
</protein>
<dbReference type="GO" id="GO:0016925">
    <property type="term" value="P:protein sumoylation"/>
    <property type="evidence" value="ECO:0007669"/>
    <property type="project" value="TreeGrafter"/>
</dbReference>
<dbReference type="GeneID" id="80879541"/>
<feature type="compositionally biased region" description="Acidic residues" evidence="11">
    <location>
        <begin position="1"/>
        <end position="12"/>
    </location>
</feature>
<evidence type="ECO:0000256" key="10">
    <source>
        <dbReference type="PROSITE-ProRule" id="PRU00452"/>
    </source>
</evidence>
<evidence type="ECO:0000256" key="9">
    <source>
        <dbReference type="ARBA" id="ARBA00023242"/>
    </source>
</evidence>
<evidence type="ECO:0000256" key="3">
    <source>
        <dbReference type="ARBA" id="ARBA00008212"/>
    </source>
</evidence>
<dbReference type="GO" id="GO:0061665">
    <property type="term" value="F:SUMO ligase activity"/>
    <property type="evidence" value="ECO:0007669"/>
    <property type="project" value="TreeGrafter"/>
</dbReference>
<evidence type="ECO:0000256" key="5">
    <source>
        <dbReference type="ARBA" id="ARBA00022723"/>
    </source>
</evidence>
<dbReference type="PANTHER" id="PTHR21330">
    <property type="entry name" value="E3 SUMO-PROTEIN LIGASE NSE2"/>
    <property type="match status" value="1"/>
</dbReference>
<dbReference type="Proteomes" id="UP001217417">
    <property type="component" value="Unassembled WGS sequence"/>
</dbReference>
<feature type="compositionally biased region" description="Low complexity" evidence="11">
    <location>
        <begin position="13"/>
        <end position="25"/>
    </location>
</feature>
<evidence type="ECO:0000256" key="4">
    <source>
        <dbReference type="ARBA" id="ARBA00022679"/>
    </source>
</evidence>
<accession>A0AAD7QPY3</accession>
<dbReference type="Gene3D" id="3.30.40.10">
    <property type="entry name" value="Zinc/RING finger domain, C3HC4 (zinc finger)"/>
    <property type="match status" value="1"/>
</dbReference>
<dbReference type="AlphaFoldDB" id="A0AAD7QPY3"/>
<comment type="caution">
    <text evidence="13">The sequence shown here is derived from an EMBL/GenBank/DDBJ whole genome shotgun (WGS) entry which is preliminary data.</text>
</comment>
<proteinExistence type="inferred from homology"/>
<dbReference type="GO" id="GO:0008270">
    <property type="term" value="F:zinc ion binding"/>
    <property type="evidence" value="ECO:0007669"/>
    <property type="project" value="UniProtKB-KW"/>
</dbReference>
<evidence type="ECO:0000256" key="11">
    <source>
        <dbReference type="SAM" id="MobiDB-lite"/>
    </source>
</evidence>
<dbReference type="Pfam" id="PF11789">
    <property type="entry name" value="zf-Nse"/>
    <property type="match status" value="1"/>
</dbReference>
<evidence type="ECO:0000256" key="8">
    <source>
        <dbReference type="ARBA" id="ARBA00022833"/>
    </source>
</evidence>
<evidence type="ECO:0000313" key="13">
    <source>
        <dbReference type="EMBL" id="KAJ8099239.1"/>
    </source>
</evidence>
<dbReference type="GO" id="GO:0005634">
    <property type="term" value="C:nucleus"/>
    <property type="evidence" value="ECO:0007669"/>
    <property type="project" value="UniProtKB-SubCell"/>
</dbReference>
<dbReference type="SUPFAM" id="SSF57850">
    <property type="entry name" value="RING/U-box"/>
    <property type="match status" value="1"/>
</dbReference>
<evidence type="ECO:0000256" key="7">
    <source>
        <dbReference type="ARBA" id="ARBA00022786"/>
    </source>
</evidence>
<reference evidence="13" key="1">
    <citation type="submission" date="2023-03" db="EMBL/GenBank/DDBJ databases">
        <title>Near-Complete genome sequence of Lipomyces tetrasporous NRRL Y-64009, an oleaginous yeast capable of growing on lignocellulosic hydrolysates.</title>
        <authorList>
            <consortium name="Lawrence Berkeley National Laboratory"/>
            <person name="Jagtap S.S."/>
            <person name="Liu J.-J."/>
            <person name="Walukiewicz H.E."/>
            <person name="Pangilinan J."/>
            <person name="Lipzen A."/>
            <person name="Ahrendt S."/>
            <person name="Koriabine M."/>
            <person name="Cobaugh K."/>
            <person name="Salamov A."/>
            <person name="Yoshinaga Y."/>
            <person name="Ng V."/>
            <person name="Daum C."/>
            <person name="Grigoriev I.V."/>
            <person name="Slininger P.J."/>
            <person name="Dien B.S."/>
            <person name="Jin Y.-S."/>
            <person name="Rao C.V."/>
        </authorList>
    </citation>
    <scope>NUCLEOTIDE SEQUENCE</scope>
    <source>
        <strain evidence="13">NRRL Y-64009</strain>
    </source>
</reference>
<comment type="pathway">
    <text evidence="2">Protein modification; protein sumoylation.</text>
</comment>
<dbReference type="GO" id="GO:0000724">
    <property type="term" value="P:double-strand break repair via homologous recombination"/>
    <property type="evidence" value="ECO:0007669"/>
    <property type="project" value="InterPro"/>
</dbReference>
<evidence type="ECO:0000256" key="2">
    <source>
        <dbReference type="ARBA" id="ARBA00004718"/>
    </source>
</evidence>
<dbReference type="InterPro" id="IPR026846">
    <property type="entry name" value="Nse2(Mms21)"/>
</dbReference>
<dbReference type="InterPro" id="IPR004181">
    <property type="entry name" value="Znf_MIZ"/>
</dbReference>
<dbReference type="RefSeq" id="XP_056042689.1">
    <property type="nucleotide sequence ID" value="XM_056184375.1"/>
</dbReference>
<keyword evidence="7" id="KW-0833">Ubl conjugation pathway</keyword>
<evidence type="ECO:0000259" key="12">
    <source>
        <dbReference type="PROSITE" id="PS51044"/>
    </source>
</evidence>
<dbReference type="EMBL" id="JARPMG010000007">
    <property type="protein sequence ID" value="KAJ8099239.1"/>
    <property type="molecule type" value="Genomic_DNA"/>
</dbReference>
<keyword evidence="8" id="KW-0862">Zinc</keyword>
<keyword evidence="6 10" id="KW-0863">Zinc-finger</keyword>
<dbReference type="PROSITE" id="PS51044">
    <property type="entry name" value="ZF_SP_RING"/>
    <property type="match status" value="1"/>
</dbReference>
<keyword evidence="5" id="KW-0479">Metal-binding</keyword>
<dbReference type="InterPro" id="IPR013083">
    <property type="entry name" value="Znf_RING/FYVE/PHD"/>
</dbReference>
<dbReference type="GO" id="GO:0030915">
    <property type="term" value="C:Smc5-Smc6 complex"/>
    <property type="evidence" value="ECO:0007669"/>
    <property type="project" value="InterPro"/>
</dbReference>
<organism evidence="13 14">
    <name type="scientific">Lipomyces tetrasporus</name>
    <dbReference type="NCBI Taxonomy" id="54092"/>
    <lineage>
        <taxon>Eukaryota</taxon>
        <taxon>Fungi</taxon>
        <taxon>Dikarya</taxon>
        <taxon>Ascomycota</taxon>
        <taxon>Saccharomycotina</taxon>
        <taxon>Lipomycetes</taxon>
        <taxon>Lipomycetales</taxon>
        <taxon>Lipomycetaceae</taxon>
        <taxon>Lipomyces</taxon>
    </lineage>
</organism>
<sequence length="289" mass="32769">MGADYDSDEEIGDISTSSQQQQIDDTPLYLRDEEQQIIKQLPRLAPSSLSRPKDIKKYLEDTAASCAEFGMASDVLELNLKRVIDIGVLVDLEPNAIDRALLRNNQVQDPASVFLEAMNEYMERNSAKSDKQKYSENAFYTNFKRRVWENTYGDEDIPPVENWFDAHGASKTIAEIHDREADDGDDDLIVAQEKRSLKCPVSLALFVNPVTSDVCPHTFSKDAIFALFVENSRGHERALGSIECPVAGCSKILMKSNLKENPAIARQVERYIERQRQQEEAEFDELEDE</sequence>